<dbReference type="OrthoDB" id="4772778at2"/>
<evidence type="ECO:0000313" key="2">
    <source>
        <dbReference type="EMBL" id="EKA60805.1"/>
    </source>
</evidence>
<dbReference type="Proteomes" id="UP000288711">
    <property type="component" value="Unassembled WGS sequence"/>
</dbReference>
<dbReference type="Pfam" id="PF12680">
    <property type="entry name" value="SnoaL_2"/>
    <property type="match status" value="1"/>
</dbReference>
<sequence length="117" mass="12877">MSAEAAVRRYYELVDAGDVEGVVGCFADDAVYHRPGYAPMVGAEALRAFYSGERVIADGRHVLDEFVVDGERVAVHGRFTGTLRDGSAAQVGFADFWVLRDDRRATTRRSFFDTPAV</sequence>
<dbReference type="SUPFAM" id="SSF54427">
    <property type="entry name" value="NTF2-like"/>
    <property type="match status" value="1"/>
</dbReference>
<comment type="caution">
    <text evidence="2">The sequence shown here is derived from an EMBL/GenBank/DDBJ whole genome shotgun (WGS) entry which is preliminary data.</text>
</comment>
<evidence type="ECO:0000313" key="5">
    <source>
        <dbReference type="Proteomes" id="UP000288711"/>
    </source>
</evidence>
<reference evidence="3" key="3">
    <citation type="submission" date="2017-11" db="EMBL/GenBank/DDBJ databases">
        <authorList>
            <person name="Seuylemezian A."/>
            <person name="Cooper K."/>
            <person name="Vaishampayan P."/>
        </authorList>
    </citation>
    <scope>NUCLEOTIDE SEQUENCE</scope>
    <source>
        <strain evidence="3">PVAS-1</strain>
    </source>
</reference>
<protein>
    <submittedName>
        <fullName evidence="2">Ketosteroid isomerase-like protein</fullName>
    </submittedName>
    <submittedName>
        <fullName evidence="3">Nuclear transport factor 2 family protein</fullName>
    </submittedName>
</protein>
<proteinExistence type="predicted"/>
<dbReference type="AlphaFoldDB" id="K1DWC6"/>
<evidence type="ECO:0000259" key="1">
    <source>
        <dbReference type="Pfam" id="PF12680"/>
    </source>
</evidence>
<dbReference type="GO" id="GO:0016853">
    <property type="term" value="F:isomerase activity"/>
    <property type="evidence" value="ECO:0007669"/>
    <property type="project" value="UniProtKB-KW"/>
</dbReference>
<reference evidence="3 5" key="1">
    <citation type="journal article" date="2009" name="Int. J. Syst. Evol. Microbiol.">
        <title>Janibacter hoylei sp. nov., Bacillus isronensis sp. nov. and Bacillus aryabhattai sp. nov., isolated from cryotubes used for collecting air from the upper atmosphere.</title>
        <authorList>
            <person name="Shivaji S."/>
            <person name="Chaturvedi P."/>
            <person name="Begum Z."/>
            <person name="Pindi P.K."/>
            <person name="Manorama R."/>
            <person name="Padmanaban D.A."/>
            <person name="Shouche Y.S."/>
            <person name="Pawar S."/>
            <person name="Vaishampayan P."/>
            <person name="Dutt C.B."/>
            <person name="Datta G.N."/>
            <person name="Manchanda R.K."/>
            <person name="Rao U.R."/>
            <person name="Bhargava P.M."/>
            <person name="Narlikar J.V."/>
        </authorList>
    </citation>
    <scope>NUCLEOTIDE SEQUENCE [LARGE SCALE GENOMIC DNA]</scope>
    <source>
        <strain evidence="3 5">PVAS-1</strain>
    </source>
</reference>
<gene>
    <name evidence="2" type="ORF">B277_10945</name>
    <name evidence="3" type="ORF">CWN80_12990</name>
</gene>
<keyword evidence="2" id="KW-0413">Isomerase</keyword>
<dbReference type="EMBL" id="PIPF01000012">
    <property type="protein sequence ID" value="RWU82143.1"/>
    <property type="molecule type" value="Genomic_DNA"/>
</dbReference>
<dbReference type="RefSeq" id="WP_007928021.1">
    <property type="nucleotide sequence ID" value="NZ_ALWX01000047.1"/>
</dbReference>
<reference evidence="2 4" key="2">
    <citation type="journal article" date="2012" name="J. Bacteriol.">
        <title>Genome Sequence of Janibacter hoylei MTCC8307, Isolated from the Stratospheric Air.</title>
        <authorList>
            <person name="Pawar S.P."/>
            <person name="Dhotre D.P."/>
            <person name="Shetty S.A."/>
            <person name="Chowdhury S.P."/>
            <person name="Chaudhari B.L."/>
            <person name="Shouche Y.S."/>
        </authorList>
    </citation>
    <scope>NUCLEOTIDE SEQUENCE [LARGE SCALE GENOMIC DNA]</scope>
    <source>
        <strain evidence="2 4">PVAS-1</strain>
    </source>
</reference>
<dbReference type="Proteomes" id="UP000004474">
    <property type="component" value="Unassembled WGS sequence"/>
</dbReference>
<dbReference type="Gene3D" id="3.10.450.50">
    <property type="match status" value="1"/>
</dbReference>
<accession>K1DWC6</accession>
<dbReference type="InterPro" id="IPR037401">
    <property type="entry name" value="SnoaL-like"/>
</dbReference>
<keyword evidence="5" id="KW-1185">Reference proteome</keyword>
<name>K1DWC6_9MICO</name>
<dbReference type="STRING" id="1210046.B277_10945"/>
<evidence type="ECO:0000313" key="4">
    <source>
        <dbReference type="Proteomes" id="UP000004474"/>
    </source>
</evidence>
<dbReference type="PATRIC" id="fig|1210046.3.peg.2099"/>
<dbReference type="InterPro" id="IPR032710">
    <property type="entry name" value="NTF2-like_dom_sf"/>
</dbReference>
<dbReference type="EMBL" id="ALWX01000047">
    <property type="protein sequence ID" value="EKA60805.1"/>
    <property type="molecule type" value="Genomic_DNA"/>
</dbReference>
<organism evidence="2 4">
    <name type="scientific">Janibacter hoylei PVAS-1</name>
    <dbReference type="NCBI Taxonomy" id="1210046"/>
    <lineage>
        <taxon>Bacteria</taxon>
        <taxon>Bacillati</taxon>
        <taxon>Actinomycetota</taxon>
        <taxon>Actinomycetes</taxon>
        <taxon>Micrococcales</taxon>
        <taxon>Intrasporangiaceae</taxon>
        <taxon>Janibacter</taxon>
    </lineage>
</organism>
<dbReference type="eggNOG" id="COG3631">
    <property type="taxonomic scope" value="Bacteria"/>
</dbReference>
<feature type="domain" description="SnoaL-like" evidence="1">
    <location>
        <begin position="7"/>
        <end position="103"/>
    </location>
</feature>
<evidence type="ECO:0000313" key="3">
    <source>
        <dbReference type="EMBL" id="RWU82143.1"/>
    </source>
</evidence>